<evidence type="ECO:0000256" key="5">
    <source>
        <dbReference type="ARBA" id="ARBA00023235"/>
    </source>
</evidence>
<dbReference type="PROSITE" id="PS00924">
    <property type="entry name" value="ASP_GLU_RACEMASE_2"/>
    <property type="match status" value="1"/>
</dbReference>
<dbReference type="NCBIfam" id="TIGR00067">
    <property type="entry name" value="glut_race"/>
    <property type="match status" value="1"/>
</dbReference>
<protein>
    <recommendedName>
        <fullName evidence="2">glutamate racemase</fullName>
        <ecNumber evidence="2">5.1.1.3</ecNumber>
    </recommendedName>
</protein>
<evidence type="ECO:0000256" key="4">
    <source>
        <dbReference type="ARBA" id="ARBA00022984"/>
    </source>
</evidence>
<organism evidence="7">
    <name type="scientific">marine metagenome</name>
    <dbReference type="NCBI Taxonomy" id="408172"/>
    <lineage>
        <taxon>unclassified sequences</taxon>
        <taxon>metagenomes</taxon>
        <taxon>ecological metagenomes</taxon>
    </lineage>
</organism>
<evidence type="ECO:0000256" key="6">
    <source>
        <dbReference type="ARBA" id="ARBA00023316"/>
    </source>
</evidence>
<dbReference type="PANTHER" id="PTHR21198">
    <property type="entry name" value="GLUTAMATE RACEMASE"/>
    <property type="match status" value="1"/>
</dbReference>
<accession>A0A381Y6I3</accession>
<dbReference type="InterPro" id="IPR015942">
    <property type="entry name" value="Asp/Glu/hydantoin_racemase"/>
</dbReference>
<dbReference type="SUPFAM" id="SSF53681">
    <property type="entry name" value="Aspartate/glutamate racemase"/>
    <property type="match status" value="2"/>
</dbReference>
<dbReference type="InterPro" id="IPR004391">
    <property type="entry name" value="Glu_race"/>
</dbReference>
<evidence type="ECO:0000256" key="3">
    <source>
        <dbReference type="ARBA" id="ARBA00022960"/>
    </source>
</evidence>
<dbReference type="GO" id="GO:0009252">
    <property type="term" value="P:peptidoglycan biosynthetic process"/>
    <property type="evidence" value="ECO:0007669"/>
    <property type="project" value="UniProtKB-KW"/>
</dbReference>
<name>A0A381Y6I3_9ZZZZ</name>
<evidence type="ECO:0000256" key="1">
    <source>
        <dbReference type="ARBA" id="ARBA00001602"/>
    </source>
</evidence>
<dbReference type="GO" id="GO:0008360">
    <property type="term" value="P:regulation of cell shape"/>
    <property type="evidence" value="ECO:0007669"/>
    <property type="project" value="UniProtKB-KW"/>
</dbReference>
<keyword evidence="6" id="KW-0961">Cell wall biogenesis/degradation</keyword>
<keyword evidence="5" id="KW-0413">Isomerase</keyword>
<evidence type="ECO:0000256" key="2">
    <source>
        <dbReference type="ARBA" id="ARBA00013090"/>
    </source>
</evidence>
<dbReference type="GO" id="GO:0008881">
    <property type="term" value="F:glutamate racemase activity"/>
    <property type="evidence" value="ECO:0007669"/>
    <property type="project" value="UniProtKB-EC"/>
</dbReference>
<reference evidence="7" key="1">
    <citation type="submission" date="2018-05" db="EMBL/GenBank/DDBJ databases">
        <authorList>
            <person name="Lanie J.A."/>
            <person name="Ng W.-L."/>
            <person name="Kazmierczak K.M."/>
            <person name="Andrzejewski T.M."/>
            <person name="Davidsen T.M."/>
            <person name="Wayne K.J."/>
            <person name="Tettelin H."/>
            <person name="Glass J.I."/>
            <person name="Rusch D."/>
            <person name="Podicherti R."/>
            <person name="Tsui H.-C.T."/>
            <person name="Winkler M.E."/>
        </authorList>
    </citation>
    <scope>NUCLEOTIDE SEQUENCE</scope>
</reference>
<sequence length="268" mass="29193">MMMNINPIGIFDSGLGGLTVAKAIQKLLPHESVIYFGDTARLPYGNKSPKIIKKYSLQIADFLISKGAKIIVIACNTASALALNEVQKHVGIPVIGVIDPGVKAAIHATRNKHIGVIGTVATIRSKEYENRIKATDHTMTVISQPCPLFVPLVEEGWLDGSITKAIANIYLEPFKTENIDTLVLGCTHYPLLKPLLISQTNQKIVLVDSAEPVAEKIFDLLKTSELQSNSHKNGTLSCYISDVFSQFKTIAERFLEGPIADVTTVDLL</sequence>
<dbReference type="PROSITE" id="PS00923">
    <property type="entry name" value="ASP_GLU_RACEMASE_1"/>
    <property type="match status" value="1"/>
</dbReference>
<comment type="catalytic activity">
    <reaction evidence="1">
        <text>L-glutamate = D-glutamate</text>
        <dbReference type="Rhea" id="RHEA:12813"/>
        <dbReference type="ChEBI" id="CHEBI:29985"/>
        <dbReference type="ChEBI" id="CHEBI:29986"/>
        <dbReference type="EC" id="5.1.1.3"/>
    </reaction>
</comment>
<gene>
    <name evidence="7" type="ORF">METZ01_LOCUS124957</name>
</gene>
<keyword evidence="3" id="KW-0133">Cell shape</keyword>
<dbReference type="HAMAP" id="MF_00258">
    <property type="entry name" value="Glu_racemase"/>
    <property type="match status" value="1"/>
</dbReference>
<evidence type="ECO:0000313" key="7">
    <source>
        <dbReference type="EMBL" id="SVA72103.1"/>
    </source>
</evidence>
<dbReference type="Gene3D" id="3.40.50.1860">
    <property type="match status" value="2"/>
</dbReference>
<dbReference type="FunFam" id="3.40.50.1860:FF:000002">
    <property type="entry name" value="Glutamate racemase"/>
    <property type="match status" value="1"/>
</dbReference>
<dbReference type="InterPro" id="IPR033134">
    <property type="entry name" value="Asp/Glu_racemase_AS_2"/>
</dbReference>
<dbReference type="PANTHER" id="PTHR21198:SF2">
    <property type="entry name" value="GLUTAMATE RACEMASE"/>
    <property type="match status" value="1"/>
</dbReference>
<dbReference type="GO" id="GO:0071555">
    <property type="term" value="P:cell wall organization"/>
    <property type="evidence" value="ECO:0007669"/>
    <property type="project" value="UniProtKB-KW"/>
</dbReference>
<dbReference type="EC" id="5.1.1.3" evidence="2"/>
<dbReference type="AlphaFoldDB" id="A0A381Y6I3"/>
<dbReference type="InterPro" id="IPR001920">
    <property type="entry name" value="Asp/Glu_race"/>
</dbReference>
<dbReference type="EMBL" id="UINC01017404">
    <property type="protein sequence ID" value="SVA72103.1"/>
    <property type="molecule type" value="Genomic_DNA"/>
</dbReference>
<dbReference type="InterPro" id="IPR018187">
    <property type="entry name" value="Asp/Glu_racemase_AS_1"/>
</dbReference>
<keyword evidence="4" id="KW-0573">Peptidoglycan synthesis</keyword>
<proteinExistence type="inferred from homology"/>
<dbReference type="Pfam" id="PF01177">
    <property type="entry name" value="Asp_Glu_race"/>
    <property type="match status" value="1"/>
</dbReference>